<evidence type="ECO:0000256" key="4">
    <source>
        <dbReference type="ARBA" id="ARBA00022989"/>
    </source>
</evidence>
<evidence type="ECO:0008006" key="11">
    <source>
        <dbReference type="Google" id="ProtNLM"/>
    </source>
</evidence>
<proteinExistence type="predicted"/>
<evidence type="ECO:0000313" key="10">
    <source>
        <dbReference type="Proteomes" id="UP001341840"/>
    </source>
</evidence>
<evidence type="ECO:0000256" key="7">
    <source>
        <dbReference type="ARBA" id="ARBA00023180"/>
    </source>
</evidence>
<keyword evidence="3 8" id="KW-0732">Signal</keyword>
<keyword evidence="2" id="KW-0812">Transmembrane</keyword>
<evidence type="ECO:0000313" key="9">
    <source>
        <dbReference type="EMBL" id="MED6151398.1"/>
    </source>
</evidence>
<keyword evidence="7" id="KW-0325">Glycoprotein</keyword>
<keyword evidence="6" id="KW-0675">Receptor</keyword>
<evidence type="ECO:0000256" key="3">
    <source>
        <dbReference type="ARBA" id="ARBA00022729"/>
    </source>
</evidence>
<evidence type="ECO:0000256" key="2">
    <source>
        <dbReference type="ARBA" id="ARBA00022692"/>
    </source>
</evidence>
<keyword evidence="10" id="KW-1185">Reference proteome</keyword>
<evidence type="ECO:0000256" key="1">
    <source>
        <dbReference type="ARBA" id="ARBA00004479"/>
    </source>
</evidence>
<gene>
    <name evidence="9" type="ORF">PIB30_082074</name>
</gene>
<organism evidence="9 10">
    <name type="scientific">Stylosanthes scabra</name>
    <dbReference type="NCBI Taxonomy" id="79078"/>
    <lineage>
        <taxon>Eukaryota</taxon>
        <taxon>Viridiplantae</taxon>
        <taxon>Streptophyta</taxon>
        <taxon>Embryophyta</taxon>
        <taxon>Tracheophyta</taxon>
        <taxon>Spermatophyta</taxon>
        <taxon>Magnoliopsida</taxon>
        <taxon>eudicotyledons</taxon>
        <taxon>Gunneridae</taxon>
        <taxon>Pentapetalae</taxon>
        <taxon>rosids</taxon>
        <taxon>fabids</taxon>
        <taxon>Fabales</taxon>
        <taxon>Fabaceae</taxon>
        <taxon>Papilionoideae</taxon>
        <taxon>50 kb inversion clade</taxon>
        <taxon>dalbergioids sensu lato</taxon>
        <taxon>Dalbergieae</taxon>
        <taxon>Pterocarpus clade</taxon>
        <taxon>Stylosanthes</taxon>
    </lineage>
</organism>
<dbReference type="Gene3D" id="3.80.10.10">
    <property type="entry name" value="Ribonuclease Inhibitor"/>
    <property type="match status" value="1"/>
</dbReference>
<reference evidence="9 10" key="1">
    <citation type="journal article" date="2023" name="Plants (Basel)">
        <title>Bridging the Gap: Combining Genomics and Transcriptomics Approaches to Understand Stylosanthes scabra, an Orphan Legume from the Brazilian Caatinga.</title>
        <authorList>
            <person name="Ferreira-Neto J.R.C."/>
            <person name="da Silva M.D."/>
            <person name="Binneck E."/>
            <person name="de Melo N.F."/>
            <person name="da Silva R.H."/>
            <person name="de Melo A.L.T.M."/>
            <person name="Pandolfi V."/>
            <person name="Bustamante F.O."/>
            <person name="Brasileiro-Vidal A.C."/>
            <person name="Benko-Iseppon A.M."/>
        </authorList>
    </citation>
    <scope>NUCLEOTIDE SEQUENCE [LARGE SCALE GENOMIC DNA]</scope>
    <source>
        <tissue evidence="9">Leaves</tissue>
    </source>
</reference>
<dbReference type="PANTHER" id="PTHR48061:SF29">
    <property type="entry name" value="RECEPTOR-LIKE KINASE FAMILY PROTEIN, PUTATIVE-RELATED"/>
    <property type="match status" value="1"/>
</dbReference>
<sequence length="149" mass="16757">MAKKIASHVKVLLPLLILPLTNSSLPFNHSTTHERHKDESTALLQFKHNFVINNFASHNPSSYPKTVSWIPSWHGVECDEVTGHVIGIDLSSSQLYGSLDPNSSLFQLRHLQELDLSDNDSNNPQIPARLCELSQLPESLSVQGEYIFW</sequence>
<evidence type="ECO:0000256" key="8">
    <source>
        <dbReference type="SAM" id="SignalP"/>
    </source>
</evidence>
<evidence type="ECO:0000256" key="5">
    <source>
        <dbReference type="ARBA" id="ARBA00023136"/>
    </source>
</evidence>
<dbReference type="SUPFAM" id="SSF52058">
    <property type="entry name" value="L domain-like"/>
    <property type="match status" value="1"/>
</dbReference>
<dbReference type="InterPro" id="IPR032675">
    <property type="entry name" value="LRR_dom_sf"/>
</dbReference>
<keyword evidence="5" id="KW-0472">Membrane</keyword>
<comment type="caution">
    <text evidence="9">The sequence shown here is derived from an EMBL/GenBank/DDBJ whole genome shotgun (WGS) entry which is preliminary data.</text>
</comment>
<accession>A0ABU6TU40</accession>
<keyword evidence="4" id="KW-1133">Transmembrane helix</keyword>
<comment type="subcellular location">
    <subcellularLocation>
        <location evidence="1">Membrane</location>
        <topology evidence="1">Single-pass type I membrane protein</topology>
    </subcellularLocation>
</comment>
<dbReference type="EMBL" id="JASCZI010091870">
    <property type="protein sequence ID" value="MED6151398.1"/>
    <property type="molecule type" value="Genomic_DNA"/>
</dbReference>
<dbReference type="InterPro" id="IPR046956">
    <property type="entry name" value="RLP23-like"/>
</dbReference>
<feature type="signal peptide" evidence="8">
    <location>
        <begin position="1"/>
        <end position="23"/>
    </location>
</feature>
<protein>
    <recommendedName>
        <fullName evidence="11">Leucine-rich repeat-containing N-terminal plant-type domain-containing protein</fullName>
    </recommendedName>
</protein>
<dbReference type="Proteomes" id="UP001341840">
    <property type="component" value="Unassembled WGS sequence"/>
</dbReference>
<feature type="chain" id="PRO_5045687155" description="Leucine-rich repeat-containing N-terminal plant-type domain-containing protein" evidence="8">
    <location>
        <begin position="24"/>
        <end position="149"/>
    </location>
</feature>
<evidence type="ECO:0000256" key="6">
    <source>
        <dbReference type="ARBA" id="ARBA00023170"/>
    </source>
</evidence>
<dbReference type="PANTHER" id="PTHR48061">
    <property type="entry name" value="LEUCINE-RICH REPEAT RECEPTOR PROTEIN KINASE EMS1-LIKE-RELATED"/>
    <property type="match status" value="1"/>
</dbReference>
<name>A0ABU6TU40_9FABA</name>